<keyword evidence="8 12" id="KW-0520">NAD</keyword>
<dbReference type="InterPro" id="IPR036188">
    <property type="entry name" value="FAD/NAD-bd_sf"/>
</dbReference>
<dbReference type="InterPro" id="IPR012999">
    <property type="entry name" value="Pyr_OxRdtase_I_AS"/>
</dbReference>
<keyword evidence="5" id="KW-0450">Lipoyl</keyword>
<comment type="similarity">
    <text evidence="1 12">Belongs to the class-I pyridine nucleotide-disulfide oxidoreductase family.</text>
</comment>
<name>A0A6J4RQU7_9ACTN</name>
<evidence type="ECO:0000256" key="3">
    <source>
        <dbReference type="ARBA" id="ARBA00016961"/>
    </source>
</evidence>
<keyword evidence="15" id="KW-0670">Pyruvate</keyword>
<dbReference type="InterPro" id="IPR000089">
    <property type="entry name" value="Biotin_lipoyl"/>
</dbReference>
<dbReference type="PRINTS" id="PR00411">
    <property type="entry name" value="PNDRDTASEI"/>
</dbReference>
<dbReference type="Pfam" id="PF00364">
    <property type="entry name" value="Biotin_lipoyl"/>
    <property type="match status" value="1"/>
</dbReference>
<evidence type="ECO:0000256" key="5">
    <source>
        <dbReference type="ARBA" id="ARBA00022823"/>
    </source>
</evidence>
<dbReference type="NCBIfam" id="TIGR01350">
    <property type="entry name" value="lipoamide_DH"/>
    <property type="match status" value="1"/>
</dbReference>
<keyword evidence="9" id="KW-1015">Disulfide bond</keyword>
<evidence type="ECO:0000313" key="15">
    <source>
        <dbReference type="EMBL" id="CAA9479843.1"/>
    </source>
</evidence>
<evidence type="ECO:0000256" key="7">
    <source>
        <dbReference type="ARBA" id="ARBA00023002"/>
    </source>
</evidence>
<evidence type="ECO:0000256" key="8">
    <source>
        <dbReference type="ARBA" id="ARBA00023027"/>
    </source>
</evidence>
<keyword evidence="6 12" id="KW-0274">FAD</keyword>
<keyword evidence="4 12" id="KW-0285">Flavoprotein</keyword>
<dbReference type="PROSITE" id="PS00076">
    <property type="entry name" value="PYRIDINE_REDOX_1"/>
    <property type="match status" value="1"/>
</dbReference>
<evidence type="ECO:0000259" key="14">
    <source>
        <dbReference type="PROSITE" id="PS50968"/>
    </source>
</evidence>
<comment type="catalytic activity">
    <reaction evidence="11 12">
        <text>N(6)-[(R)-dihydrolipoyl]-L-lysyl-[protein] + NAD(+) = N(6)-[(R)-lipoyl]-L-lysyl-[protein] + NADH + H(+)</text>
        <dbReference type="Rhea" id="RHEA:15045"/>
        <dbReference type="Rhea" id="RHEA-COMP:10474"/>
        <dbReference type="Rhea" id="RHEA-COMP:10475"/>
        <dbReference type="ChEBI" id="CHEBI:15378"/>
        <dbReference type="ChEBI" id="CHEBI:57540"/>
        <dbReference type="ChEBI" id="CHEBI:57945"/>
        <dbReference type="ChEBI" id="CHEBI:83099"/>
        <dbReference type="ChEBI" id="CHEBI:83100"/>
        <dbReference type="EC" id="1.8.1.4"/>
    </reaction>
</comment>
<dbReference type="Pfam" id="PF02852">
    <property type="entry name" value="Pyr_redox_dim"/>
    <property type="match status" value="1"/>
</dbReference>
<dbReference type="GO" id="GO:0004148">
    <property type="term" value="F:dihydrolipoyl dehydrogenase (NADH) activity"/>
    <property type="evidence" value="ECO:0007669"/>
    <property type="project" value="UniProtKB-EC"/>
</dbReference>
<proteinExistence type="inferred from homology"/>
<dbReference type="AlphaFoldDB" id="A0A6J4RQU7"/>
<protein>
    <recommendedName>
        <fullName evidence="3 12">Dihydrolipoyl dehydrogenase</fullName>
        <ecNumber evidence="2 12">1.8.1.4</ecNumber>
    </recommendedName>
</protein>
<dbReference type="Gene3D" id="3.30.390.30">
    <property type="match status" value="1"/>
</dbReference>
<evidence type="ECO:0000256" key="1">
    <source>
        <dbReference type="ARBA" id="ARBA00007532"/>
    </source>
</evidence>
<evidence type="ECO:0000256" key="9">
    <source>
        <dbReference type="ARBA" id="ARBA00023157"/>
    </source>
</evidence>
<feature type="compositionally biased region" description="Basic and acidic residues" evidence="13">
    <location>
        <begin position="116"/>
        <end position="137"/>
    </location>
</feature>
<dbReference type="InterPro" id="IPR004099">
    <property type="entry name" value="Pyr_nucl-diS_OxRdtase_dimer"/>
</dbReference>
<keyword evidence="7 12" id="KW-0560">Oxidoreductase</keyword>
<dbReference type="Gene3D" id="2.40.50.100">
    <property type="match status" value="1"/>
</dbReference>
<accession>A0A6J4RQU7</accession>
<keyword evidence="10 12" id="KW-0676">Redox-active center</keyword>
<evidence type="ECO:0000256" key="11">
    <source>
        <dbReference type="ARBA" id="ARBA00049187"/>
    </source>
</evidence>
<evidence type="ECO:0000256" key="12">
    <source>
        <dbReference type="RuleBase" id="RU003692"/>
    </source>
</evidence>
<dbReference type="EC" id="1.8.1.4" evidence="2 12"/>
<dbReference type="InterPro" id="IPR016156">
    <property type="entry name" value="FAD/NAD-linked_Rdtase_dimer_sf"/>
</dbReference>
<dbReference type="InterPro" id="IPR011053">
    <property type="entry name" value="Single_hybrid_motif"/>
</dbReference>
<dbReference type="InterPro" id="IPR006258">
    <property type="entry name" value="Lipoamide_DH"/>
</dbReference>
<dbReference type="CDD" id="cd06849">
    <property type="entry name" value="lipoyl_domain"/>
    <property type="match status" value="1"/>
</dbReference>
<dbReference type="PANTHER" id="PTHR22912:SF160">
    <property type="entry name" value="DIHYDROLIPOYL DEHYDROGENASE"/>
    <property type="match status" value="1"/>
</dbReference>
<dbReference type="PROSITE" id="PS50968">
    <property type="entry name" value="BIOTINYL_LIPOYL"/>
    <property type="match status" value="1"/>
</dbReference>
<dbReference type="PANTHER" id="PTHR22912">
    <property type="entry name" value="DISULFIDE OXIDOREDUCTASE"/>
    <property type="match status" value="1"/>
</dbReference>
<dbReference type="InterPro" id="IPR023753">
    <property type="entry name" value="FAD/NAD-binding_dom"/>
</dbReference>
<organism evidence="15">
    <name type="scientific">uncultured Solirubrobacteraceae bacterium</name>
    <dbReference type="NCBI Taxonomy" id="1162706"/>
    <lineage>
        <taxon>Bacteria</taxon>
        <taxon>Bacillati</taxon>
        <taxon>Actinomycetota</taxon>
        <taxon>Thermoleophilia</taxon>
        <taxon>Solirubrobacterales</taxon>
        <taxon>Solirubrobacteraceae</taxon>
        <taxon>environmental samples</taxon>
    </lineage>
</organism>
<dbReference type="SUPFAM" id="SSF51230">
    <property type="entry name" value="Single hybrid motif"/>
    <property type="match status" value="1"/>
</dbReference>
<dbReference type="Gene3D" id="3.50.50.60">
    <property type="entry name" value="FAD/NAD(P)-binding domain"/>
    <property type="match status" value="2"/>
</dbReference>
<dbReference type="InterPro" id="IPR003016">
    <property type="entry name" value="2-oxoA_DH_lipoyl-BS"/>
</dbReference>
<dbReference type="PRINTS" id="PR00368">
    <property type="entry name" value="FADPNR"/>
</dbReference>
<dbReference type="FunFam" id="2.40.50.100:FF:000009">
    <property type="entry name" value="Acetyltransferase component of pyruvate dehydrogenase complex"/>
    <property type="match status" value="1"/>
</dbReference>
<evidence type="ECO:0000256" key="2">
    <source>
        <dbReference type="ARBA" id="ARBA00012608"/>
    </source>
</evidence>
<dbReference type="FunFam" id="3.30.390.30:FF:000001">
    <property type="entry name" value="Dihydrolipoyl dehydrogenase"/>
    <property type="match status" value="1"/>
</dbReference>
<dbReference type="InterPro" id="IPR050151">
    <property type="entry name" value="Class-I_Pyr_Nuc-Dis_Oxidored"/>
</dbReference>
<dbReference type="PROSITE" id="PS00189">
    <property type="entry name" value="LIPOYL"/>
    <property type="match status" value="1"/>
</dbReference>
<dbReference type="SUPFAM" id="SSF55424">
    <property type="entry name" value="FAD/NAD-linked reductases, dimerisation (C-terminal) domain"/>
    <property type="match status" value="1"/>
</dbReference>
<comment type="miscellaneous">
    <text evidence="12">The active site is a redox-active disulfide bond.</text>
</comment>
<dbReference type="GO" id="GO:0050660">
    <property type="term" value="F:flavin adenine dinucleotide binding"/>
    <property type="evidence" value="ECO:0007669"/>
    <property type="project" value="InterPro"/>
</dbReference>
<sequence length="609" mass="63070">MSSLDVLVPDIGDFTDVPIVEMLVAVGDEVEADAPLMVLESDKASMEIPAPQAGKVAELKVDVGDKVSQGTVIAVLEVSGDAAESYGADGETPAAADEAPARPKRDGDDGEEESSEEKPSEKADGEKAASEKASADERGDVHAGVLVLGSGPGGYAAAFRAADLGQEVVLVERYATLGGVCLNVGCIPSKALLHAAKVVADAESMGEHGLSFGKPDLDLDALRGWKDEVVAKLVKGVTGMAKSRKVKTVQGDARFTGPHMLEVSGEDGTTTVSFDHAIVAAGSRAVQLPDIPMDDPRVMDSTSALELEEIPERLLVIGGGIIGLEMATVYDALGSAVTVVELADQIIPGCDKDLVKPLMKRISERYEAIHLGTKVETLTASDEGVKVEFSGDVPDASFDRVLVAVGRVPNGAGLGLDAAGVDVDDRGFVSVDDQQRTNVEHIYAIGDVAQPPLLAHKASAEGHVAAEVIAGHDVAYDVRAMPSVAYTEPEVAWVGLTETEAKADDTKYEKAAFPWSASGRALAMDGASGSTKLLFDPETRRVLGGGVVGPNAGELVAEIGLAIEMGADVEDVGLTVHAHPTLSETVGLAAELAAGTITDLPNPAVKKKK</sequence>
<dbReference type="EMBL" id="CADCVT010000060">
    <property type="protein sequence ID" value="CAA9479843.1"/>
    <property type="molecule type" value="Genomic_DNA"/>
</dbReference>
<comment type="cofactor">
    <cofactor evidence="12">
        <name>FAD</name>
        <dbReference type="ChEBI" id="CHEBI:57692"/>
    </cofactor>
    <text evidence="12">Binds 1 FAD per subunit.</text>
</comment>
<dbReference type="SUPFAM" id="SSF51905">
    <property type="entry name" value="FAD/NAD(P)-binding domain"/>
    <property type="match status" value="1"/>
</dbReference>
<dbReference type="Pfam" id="PF07992">
    <property type="entry name" value="Pyr_redox_2"/>
    <property type="match status" value="1"/>
</dbReference>
<gene>
    <name evidence="15" type="ORF">AVDCRST_MAG85-597</name>
</gene>
<evidence type="ECO:0000256" key="13">
    <source>
        <dbReference type="SAM" id="MobiDB-lite"/>
    </source>
</evidence>
<evidence type="ECO:0000256" key="10">
    <source>
        <dbReference type="ARBA" id="ARBA00023284"/>
    </source>
</evidence>
<dbReference type="GO" id="GO:0006103">
    <property type="term" value="P:2-oxoglutarate metabolic process"/>
    <property type="evidence" value="ECO:0007669"/>
    <property type="project" value="TreeGrafter"/>
</dbReference>
<reference evidence="15" key="1">
    <citation type="submission" date="2020-02" db="EMBL/GenBank/DDBJ databases">
        <authorList>
            <person name="Meier V. D."/>
        </authorList>
    </citation>
    <scope>NUCLEOTIDE SEQUENCE</scope>
    <source>
        <strain evidence="15">AVDCRST_MAG85</strain>
    </source>
</reference>
<feature type="domain" description="Lipoyl-binding" evidence="14">
    <location>
        <begin position="3"/>
        <end position="77"/>
    </location>
</feature>
<feature type="region of interest" description="Disordered" evidence="13">
    <location>
        <begin position="84"/>
        <end position="137"/>
    </location>
</feature>
<evidence type="ECO:0000256" key="4">
    <source>
        <dbReference type="ARBA" id="ARBA00022630"/>
    </source>
</evidence>
<evidence type="ECO:0000256" key="6">
    <source>
        <dbReference type="ARBA" id="ARBA00022827"/>
    </source>
</evidence>